<evidence type="ECO:0000259" key="2">
    <source>
        <dbReference type="Pfam" id="PF13649"/>
    </source>
</evidence>
<reference evidence="3" key="1">
    <citation type="submission" date="2020-02" db="EMBL/GenBank/DDBJ databases">
        <authorList>
            <person name="Meier V. D."/>
        </authorList>
    </citation>
    <scope>NUCLEOTIDE SEQUENCE</scope>
    <source>
        <strain evidence="3">AVDCRST_MAG53</strain>
    </source>
</reference>
<dbReference type="Pfam" id="PF13649">
    <property type="entry name" value="Methyltransf_25"/>
    <property type="match status" value="1"/>
</dbReference>
<dbReference type="PANTHER" id="PTHR43861">
    <property type="entry name" value="TRANS-ACONITATE 2-METHYLTRANSFERASE-RELATED"/>
    <property type="match status" value="1"/>
</dbReference>
<sequence>MTAEDRGAGDGDEVVRFWEAHYGRHERVWSGRPNAVLVDIAGPLAAGRALDLGCGEGGDAVWLAGRGWHVTAVDVSVTALERAAAQATAAGVESRIHFQQHDLGRSFPAGTFDLVSAQYLQSPVALPRDHVLRRAAGAVAAGGLLLVVEHGSVPSWARKPDSHARFPTPERALATLELELGAWETERLGAPERQSTGPDGQLGTIRDTVIALRRRAG</sequence>
<organism evidence="3">
    <name type="scientific">uncultured Solirubrobacteraceae bacterium</name>
    <dbReference type="NCBI Taxonomy" id="1162706"/>
    <lineage>
        <taxon>Bacteria</taxon>
        <taxon>Bacillati</taxon>
        <taxon>Actinomycetota</taxon>
        <taxon>Thermoleophilia</taxon>
        <taxon>Solirubrobacterales</taxon>
        <taxon>Solirubrobacteraceae</taxon>
        <taxon>environmental samples</taxon>
    </lineage>
</organism>
<dbReference type="EMBL" id="CADCVR010000039">
    <property type="protein sequence ID" value="CAA9488724.1"/>
    <property type="molecule type" value="Genomic_DNA"/>
</dbReference>
<dbReference type="AlphaFoldDB" id="A0A6J4SD99"/>
<evidence type="ECO:0000256" key="1">
    <source>
        <dbReference type="ARBA" id="ARBA00022679"/>
    </source>
</evidence>
<gene>
    <name evidence="3" type="ORF">AVDCRST_MAG53-1160</name>
</gene>
<dbReference type="GO" id="GO:0004791">
    <property type="term" value="F:thioredoxin-disulfide reductase (NADPH) activity"/>
    <property type="evidence" value="ECO:0007669"/>
    <property type="project" value="UniProtKB-EC"/>
</dbReference>
<protein>
    <submittedName>
        <fullName evidence="3">Thioredoxin reductase</fullName>
        <ecNumber evidence="3">1.8.1.9</ecNumber>
    </submittedName>
</protein>
<dbReference type="GO" id="GO:0016740">
    <property type="term" value="F:transferase activity"/>
    <property type="evidence" value="ECO:0007669"/>
    <property type="project" value="UniProtKB-KW"/>
</dbReference>
<accession>A0A6J4SD99</accession>
<feature type="domain" description="Methyltransferase" evidence="2">
    <location>
        <begin position="50"/>
        <end position="143"/>
    </location>
</feature>
<evidence type="ECO:0000313" key="3">
    <source>
        <dbReference type="EMBL" id="CAA9488724.1"/>
    </source>
</evidence>
<dbReference type="Gene3D" id="3.40.50.150">
    <property type="entry name" value="Vaccinia Virus protein VP39"/>
    <property type="match status" value="1"/>
</dbReference>
<keyword evidence="1" id="KW-0808">Transferase</keyword>
<proteinExistence type="predicted"/>
<keyword evidence="3" id="KW-0560">Oxidoreductase</keyword>
<dbReference type="PANTHER" id="PTHR43861:SF3">
    <property type="entry name" value="PUTATIVE (AFU_ORTHOLOGUE AFUA_2G14390)-RELATED"/>
    <property type="match status" value="1"/>
</dbReference>
<dbReference type="InterPro" id="IPR041698">
    <property type="entry name" value="Methyltransf_25"/>
</dbReference>
<dbReference type="SUPFAM" id="SSF53335">
    <property type="entry name" value="S-adenosyl-L-methionine-dependent methyltransferases"/>
    <property type="match status" value="1"/>
</dbReference>
<dbReference type="CDD" id="cd02440">
    <property type="entry name" value="AdoMet_MTases"/>
    <property type="match status" value="1"/>
</dbReference>
<name>A0A6J4SD99_9ACTN</name>
<dbReference type="EC" id="1.8.1.9" evidence="3"/>
<dbReference type="InterPro" id="IPR029063">
    <property type="entry name" value="SAM-dependent_MTases_sf"/>
</dbReference>